<organism evidence="1 2">
    <name type="scientific">Panagrolaimus sp. PS1159</name>
    <dbReference type="NCBI Taxonomy" id="55785"/>
    <lineage>
        <taxon>Eukaryota</taxon>
        <taxon>Metazoa</taxon>
        <taxon>Ecdysozoa</taxon>
        <taxon>Nematoda</taxon>
        <taxon>Chromadorea</taxon>
        <taxon>Rhabditida</taxon>
        <taxon>Tylenchina</taxon>
        <taxon>Panagrolaimomorpha</taxon>
        <taxon>Panagrolaimoidea</taxon>
        <taxon>Panagrolaimidae</taxon>
        <taxon>Panagrolaimus</taxon>
    </lineage>
</organism>
<protein>
    <submittedName>
        <fullName evidence="2">Uncharacterized protein</fullName>
    </submittedName>
</protein>
<evidence type="ECO:0000313" key="1">
    <source>
        <dbReference type="Proteomes" id="UP000887580"/>
    </source>
</evidence>
<evidence type="ECO:0000313" key="2">
    <source>
        <dbReference type="WBParaSite" id="PS1159_v2.g3830.t1"/>
    </source>
</evidence>
<dbReference type="Proteomes" id="UP000887580">
    <property type="component" value="Unplaced"/>
</dbReference>
<sequence length="147" mass="16670">MDSFADPTFVIMNNDGNVLRVQVNKTYTFEKLQTRIQNECEIPLKLQCFTCDDERNFSDMDKEGDEDTTNMVTTSKSNDVSPVDVQMNDSGCHDMIAAVAVQEERRTCNTFSKTYITLKCTDGRASAIFVKENETVKAFETINIHSK</sequence>
<name>A0AC35GD05_9BILA</name>
<reference evidence="2" key="1">
    <citation type="submission" date="2022-11" db="UniProtKB">
        <authorList>
            <consortium name="WormBaseParasite"/>
        </authorList>
    </citation>
    <scope>IDENTIFICATION</scope>
</reference>
<accession>A0AC35GD05</accession>
<dbReference type="WBParaSite" id="PS1159_v2.g3830.t1">
    <property type="protein sequence ID" value="PS1159_v2.g3830.t1"/>
    <property type="gene ID" value="PS1159_v2.g3830"/>
</dbReference>
<proteinExistence type="predicted"/>